<protein>
    <submittedName>
        <fullName evidence="11">Cation/H(+) antiporter 15-like</fullName>
    </submittedName>
</protein>
<dbReference type="InterPro" id="IPR057290">
    <property type="entry name" value="CHX17_C"/>
</dbReference>
<evidence type="ECO:0000256" key="8">
    <source>
        <dbReference type="ARBA" id="ARBA00023136"/>
    </source>
</evidence>
<dbReference type="KEGG" id="nta:107824641"/>
<dbReference type="OrthoDB" id="1889525at2759"/>
<dbReference type="GO" id="GO:0006813">
    <property type="term" value="P:potassium ion transport"/>
    <property type="evidence" value="ECO:0007669"/>
    <property type="project" value="UniProtKB-KW"/>
</dbReference>
<evidence type="ECO:0000256" key="6">
    <source>
        <dbReference type="ARBA" id="ARBA00022989"/>
    </source>
</evidence>
<name>A0A1S4D0I3_TOBAC</name>
<dbReference type="GO" id="GO:0012505">
    <property type="term" value="C:endomembrane system"/>
    <property type="evidence" value="ECO:0000318"/>
    <property type="project" value="GO_Central"/>
</dbReference>
<proteinExistence type="inferred from homology"/>
<dbReference type="RefSeq" id="XP_016506927.1">
    <property type="nucleotide sequence ID" value="XM_016651441.1"/>
</dbReference>
<evidence type="ECO:0000256" key="1">
    <source>
        <dbReference type="ARBA" id="ARBA00004141"/>
    </source>
</evidence>
<dbReference type="GO" id="GO:1902600">
    <property type="term" value="P:proton transmembrane transport"/>
    <property type="evidence" value="ECO:0007669"/>
    <property type="project" value="InterPro"/>
</dbReference>
<evidence type="ECO:0000256" key="2">
    <source>
        <dbReference type="ARBA" id="ARBA00022448"/>
    </source>
</evidence>
<dbReference type="PaxDb" id="4097-A0A1S4D0I3"/>
<keyword evidence="6" id="KW-1133">Transmembrane helix</keyword>
<dbReference type="GO" id="GO:0006885">
    <property type="term" value="P:regulation of pH"/>
    <property type="evidence" value="ECO:0000318"/>
    <property type="project" value="GO_Central"/>
</dbReference>
<evidence type="ECO:0000256" key="5">
    <source>
        <dbReference type="ARBA" id="ARBA00022958"/>
    </source>
</evidence>
<evidence type="ECO:0000256" key="4">
    <source>
        <dbReference type="ARBA" id="ARBA00022692"/>
    </source>
</evidence>
<dbReference type="Pfam" id="PF23259">
    <property type="entry name" value="CHX17_C"/>
    <property type="match status" value="1"/>
</dbReference>
<dbReference type="GO" id="GO:0098662">
    <property type="term" value="P:inorganic cation transmembrane transport"/>
    <property type="evidence" value="ECO:0000318"/>
    <property type="project" value="GO_Central"/>
</dbReference>
<evidence type="ECO:0000313" key="10">
    <source>
        <dbReference type="Proteomes" id="UP000790787"/>
    </source>
</evidence>
<evidence type="ECO:0000256" key="3">
    <source>
        <dbReference type="ARBA" id="ARBA00022538"/>
    </source>
</evidence>
<dbReference type="Proteomes" id="UP000790787">
    <property type="component" value="Chromosome 3"/>
</dbReference>
<dbReference type="GO" id="GO:0016020">
    <property type="term" value="C:membrane"/>
    <property type="evidence" value="ECO:0007669"/>
    <property type="project" value="UniProtKB-SubCell"/>
</dbReference>
<keyword evidence="4" id="KW-0812">Transmembrane</keyword>
<evidence type="ECO:0000256" key="9">
    <source>
        <dbReference type="ARBA" id="ARBA00038341"/>
    </source>
</evidence>
<accession>A0A1S4D0I3</accession>
<gene>
    <name evidence="11" type="primary">LOC107824641</name>
</gene>
<sequence length="793" mass="88218">MSNALALRANLVCTSFNQINSKGLFVGDDPLDYSVPALLLQLSLISVFTRIIQSLLKPLGQPLIVSQILGGVILGPSIIGKNGEVSSKVFPSKGRSVLDTVSVFGFMLFIFQIGVKIDLSIVLKSSRKALAVGILGFFVPFGLASFTAFLLEKFLSLDKELITLLSRVVILQSMTAYPGIACFLDELKILNSEIGRLASSSSIICDICHWTILSLKYALELAKAKSVRVTLGSLVSGALYILVIAFGFRPAILWAIRQTPEGKPVKHIYVFVVLVLLLWCGFTGEAIGLSSIVACFLFGLVIPDGPPLGSALVERLDCFVSVLLMPPFFTICGLQMNVFSIVRLRNVGVLQLVVLVAFIGKIMGTILPLLFWRVPLRDAFSLALIMNSKGIMELAFLNDFKKNKDMSEENYTIMLISVVVITGVISPLVKVLYDPSRRYIAYKRRTIMHSRENDELRILACIHSQENVRAVISLLQVSNPTKESRVNLVVLHLTKLAGRASSVLVAHQKRDKPSLNPTQSERIFNSFEKFGQQNNDLIMVQCYKGISPYATMHNDVCSLALEKRTTLIIVPFHKHWIFEKRIETSYAYRHLNKNVLEKAPCSVGILINRGSTKKSRYAITVPSLYRVVVLFFGGADDREALSYAERMSGHPSVQMTLIRFTRSSSSENIVGGTERSKVLDTQILSEFNHRFLRSEQVSYQEAEVNRGADVLEVIKSLGNFYDLVMVGRRHIDSPILLQLTKRNNEDGELGFIGELLAASDIESETSVLVMQQQTRLWGLHDPEESTHLRRISL</sequence>
<dbReference type="AlphaFoldDB" id="A0A1S4D0I3"/>
<keyword evidence="8" id="KW-0472">Membrane</keyword>
<keyword evidence="10" id="KW-1185">Reference proteome</keyword>
<keyword evidence="2" id="KW-0813">Transport</keyword>
<keyword evidence="3" id="KW-0633">Potassium transport</keyword>
<dbReference type="GeneID" id="107824641"/>
<reference evidence="10" key="1">
    <citation type="journal article" date="2014" name="Nat. Commun.">
        <title>The tobacco genome sequence and its comparison with those of tomato and potato.</title>
        <authorList>
            <person name="Sierro N."/>
            <person name="Battey J.N."/>
            <person name="Ouadi S."/>
            <person name="Bakaher N."/>
            <person name="Bovet L."/>
            <person name="Willig A."/>
            <person name="Goepfert S."/>
            <person name="Peitsch M.C."/>
            <person name="Ivanov N.V."/>
        </authorList>
    </citation>
    <scope>NUCLEOTIDE SEQUENCE [LARGE SCALE GENOMIC DNA]</scope>
</reference>
<evidence type="ECO:0000313" key="11">
    <source>
        <dbReference type="RefSeq" id="XP_016506927.1"/>
    </source>
</evidence>
<evidence type="ECO:0000256" key="7">
    <source>
        <dbReference type="ARBA" id="ARBA00023065"/>
    </source>
</evidence>
<dbReference type="InterPro" id="IPR057291">
    <property type="entry name" value="CHX17_2nd"/>
</dbReference>
<organism evidence="10 11">
    <name type="scientific">Nicotiana tabacum</name>
    <name type="common">Common tobacco</name>
    <dbReference type="NCBI Taxonomy" id="4097"/>
    <lineage>
        <taxon>Eukaryota</taxon>
        <taxon>Viridiplantae</taxon>
        <taxon>Streptophyta</taxon>
        <taxon>Embryophyta</taxon>
        <taxon>Tracheophyta</taxon>
        <taxon>Spermatophyta</taxon>
        <taxon>Magnoliopsida</taxon>
        <taxon>eudicotyledons</taxon>
        <taxon>Gunneridae</taxon>
        <taxon>Pentapetalae</taxon>
        <taxon>asterids</taxon>
        <taxon>lamiids</taxon>
        <taxon>Solanales</taxon>
        <taxon>Solanaceae</taxon>
        <taxon>Nicotianoideae</taxon>
        <taxon>Nicotianeae</taxon>
        <taxon>Nicotiana</taxon>
    </lineage>
</organism>
<dbReference type="GO" id="GO:0015297">
    <property type="term" value="F:antiporter activity"/>
    <property type="evidence" value="ECO:0007669"/>
    <property type="project" value="InterPro"/>
</dbReference>
<dbReference type="OMA" id="HRECING"/>
<dbReference type="Pfam" id="PF23256">
    <property type="entry name" value="CHX17_2nd"/>
    <property type="match status" value="1"/>
</dbReference>
<dbReference type="Gene3D" id="1.20.1530.20">
    <property type="match status" value="1"/>
</dbReference>
<reference evidence="11" key="2">
    <citation type="submission" date="2025-08" db="UniProtKB">
        <authorList>
            <consortium name="RefSeq"/>
        </authorList>
    </citation>
    <scope>IDENTIFICATION</scope>
</reference>
<dbReference type="InterPro" id="IPR050794">
    <property type="entry name" value="CPA2_transporter"/>
</dbReference>
<dbReference type="Pfam" id="PF00999">
    <property type="entry name" value="Na_H_Exchanger"/>
    <property type="match status" value="1"/>
</dbReference>
<dbReference type="PANTHER" id="PTHR32468:SF164">
    <property type="entry name" value="OS05G0485000 PROTEIN"/>
    <property type="match status" value="1"/>
</dbReference>
<comment type="similarity">
    <text evidence="9">Belongs to the monovalent cation:proton antiporter 2 (CPA2) transporter (TC 2.A.37) family. CHX (TC 2.A.37.4) subfamily.</text>
</comment>
<keyword evidence="5" id="KW-0630">Potassium</keyword>
<dbReference type="InterPro" id="IPR006153">
    <property type="entry name" value="Cation/H_exchanger_TM"/>
</dbReference>
<dbReference type="PANTHER" id="PTHR32468">
    <property type="entry name" value="CATION/H + ANTIPORTER"/>
    <property type="match status" value="1"/>
</dbReference>
<comment type="subcellular location">
    <subcellularLocation>
        <location evidence="1">Membrane</location>
        <topology evidence="1">Multi-pass membrane protein</topology>
    </subcellularLocation>
</comment>
<keyword evidence="7" id="KW-0406">Ion transport</keyword>
<dbReference type="InterPro" id="IPR038770">
    <property type="entry name" value="Na+/solute_symporter_sf"/>
</dbReference>